<dbReference type="EMBL" id="CAFBLQ010000157">
    <property type="protein sequence ID" value="CAB4880079.1"/>
    <property type="molecule type" value="Genomic_DNA"/>
</dbReference>
<reference evidence="1" key="1">
    <citation type="submission" date="2020-05" db="EMBL/GenBank/DDBJ databases">
        <authorList>
            <person name="Chiriac C."/>
            <person name="Salcher M."/>
            <person name="Ghai R."/>
            <person name="Kavagutti S V."/>
        </authorList>
    </citation>
    <scope>NUCLEOTIDE SEQUENCE</scope>
</reference>
<dbReference type="PROSITE" id="PS50005">
    <property type="entry name" value="TPR"/>
    <property type="match status" value="1"/>
</dbReference>
<protein>
    <submittedName>
        <fullName evidence="1">Unannotated protein</fullName>
    </submittedName>
</protein>
<organism evidence="1">
    <name type="scientific">freshwater metagenome</name>
    <dbReference type="NCBI Taxonomy" id="449393"/>
    <lineage>
        <taxon>unclassified sequences</taxon>
        <taxon>metagenomes</taxon>
        <taxon>ecological metagenomes</taxon>
    </lineage>
</organism>
<dbReference type="InterPro" id="IPR011990">
    <property type="entry name" value="TPR-like_helical_dom_sf"/>
</dbReference>
<gene>
    <name evidence="1" type="ORF">UFOPK3423_01270</name>
</gene>
<dbReference type="Gene3D" id="1.25.40.10">
    <property type="entry name" value="Tetratricopeptide repeat domain"/>
    <property type="match status" value="1"/>
</dbReference>
<sequence length="122" mass="13720">MAQESAYELFRSGTTLLERGDHHAAAVPLARARDLEPEMASVREALGRALFGAQRYREAAAEFRVVAEIHPTNDYALFCLGRALQLQGLDDEARGPLALACCLCPERADYRRYRDRARRRGL</sequence>
<accession>A0A6J7EIQ1</accession>
<name>A0A6J7EIQ1_9ZZZZ</name>
<evidence type="ECO:0000313" key="1">
    <source>
        <dbReference type="EMBL" id="CAB4880079.1"/>
    </source>
</evidence>
<dbReference type="InterPro" id="IPR019734">
    <property type="entry name" value="TPR_rpt"/>
</dbReference>
<dbReference type="AlphaFoldDB" id="A0A6J7EIQ1"/>
<proteinExistence type="predicted"/>
<dbReference type="SUPFAM" id="SSF48452">
    <property type="entry name" value="TPR-like"/>
    <property type="match status" value="1"/>
</dbReference>